<dbReference type="Gene3D" id="3.40.50.10860">
    <property type="entry name" value="Leucine Dehydrogenase, chain A, domain 1"/>
    <property type="match status" value="1"/>
</dbReference>
<dbReference type="EMBL" id="CADCVE010000037">
    <property type="protein sequence ID" value="CAA9453083.1"/>
    <property type="molecule type" value="Genomic_DNA"/>
</dbReference>
<reference evidence="1" key="1">
    <citation type="submission" date="2020-02" db="EMBL/GenBank/DDBJ databases">
        <authorList>
            <person name="Meier V. D."/>
        </authorList>
    </citation>
    <scope>NUCLEOTIDE SEQUENCE</scope>
    <source>
        <strain evidence="1">AVDCRST_MAG28</strain>
    </source>
</reference>
<evidence type="ECO:0000313" key="1">
    <source>
        <dbReference type="EMBL" id="CAA9453083.1"/>
    </source>
</evidence>
<proteinExistence type="predicted"/>
<protein>
    <submittedName>
        <fullName evidence="1">Uncharacterized protein</fullName>
    </submittedName>
</protein>
<organism evidence="1">
    <name type="scientific">uncultured Rubrobacteraceae bacterium</name>
    <dbReference type="NCBI Taxonomy" id="349277"/>
    <lineage>
        <taxon>Bacteria</taxon>
        <taxon>Bacillati</taxon>
        <taxon>Actinomycetota</taxon>
        <taxon>Rubrobacteria</taxon>
        <taxon>Rubrobacterales</taxon>
        <taxon>Rubrobacteraceae</taxon>
        <taxon>environmental samples</taxon>
    </lineage>
</organism>
<dbReference type="Gene3D" id="3.40.50.720">
    <property type="entry name" value="NAD(P)-binding Rossmann-like Domain"/>
    <property type="match status" value="1"/>
</dbReference>
<gene>
    <name evidence="1" type="ORF">AVDCRST_MAG28-2005</name>
</gene>
<name>A0A6J4QY83_9ACTN</name>
<accession>A0A6J4QY83</accession>
<sequence length="150" mass="16001">MYTPMNDLPKLVDKAAKTLVVLGSAGFEVAGRHKQVMLALGGDLDKIASLAGVVSTLAIGENRLRVSDTDGDGFVEACEETGVVLAGQRVLILGVGGALREGLGVRYRSRETFKWCLEKANDLAAKAGVIINAIYSEIRKKGLCRCPPER</sequence>
<dbReference type="AlphaFoldDB" id="A0A6J4QY83"/>